<comment type="caution">
    <text evidence="1">The sequence shown here is derived from an EMBL/GenBank/DDBJ whole genome shotgun (WGS) entry which is preliminary data.</text>
</comment>
<name>A0AAN8ERQ1_9EURO</name>
<sequence length="99" mass="11147">MAESKVFSDLMWQISYVESDAASLSKVSETPRWALLSRLAEHLEELQTLLIGADNELSRTPGNEAVTVRAALSQLWVLCTEVEKSVRDMTTTLYDQQKD</sequence>
<dbReference type="Proteomes" id="UP001316803">
    <property type="component" value="Unassembled WGS sequence"/>
</dbReference>
<gene>
    <name evidence="1" type="ORF">OHC33_008186</name>
</gene>
<dbReference type="EMBL" id="JAKLMC020000024">
    <property type="protein sequence ID" value="KAK5950803.1"/>
    <property type="molecule type" value="Genomic_DNA"/>
</dbReference>
<evidence type="ECO:0000313" key="1">
    <source>
        <dbReference type="EMBL" id="KAK5950803.1"/>
    </source>
</evidence>
<dbReference type="AlphaFoldDB" id="A0AAN8ERQ1"/>
<accession>A0AAN8ERQ1</accession>
<evidence type="ECO:0000313" key="2">
    <source>
        <dbReference type="Proteomes" id="UP001316803"/>
    </source>
</evidence>
<protein>
    <submittedName>
        <fullName evidence="1">Uncharacterized protein</fullName>
    </submittedName>
</protein>
<keyword evidence="2" id="KW-1185">Reference proteome</keyword>
<reference evidence="1 2" key="1">
    <citation type="submission" date="2022-12" db="EMBL/GenBank/DDBJ databases">
        <title>Genomic features and morphological characterization of a novel Knufia sp. strain isolated from spacecraft assembly facility.</title>
        <authorList>
            <person name="Teixeira M."/>
            <person name="Chander A.M."/>
            <person name="Stajich J.E."/>
            <person name="Venkateswaran K."/>
        </authorList>
    </citation>
    <scope>NUCLEOTIDE SEQUENCE [LARGE SCALE GENOMIC DNA]</scope>
    <source>
        <strain evidence="1 2">FJI-L2-BK-P2</strain>
    </source>
</reference>
<proteinExistence type="predicted"/>
<organism evidence="1 2">
    <name type="scientific">Knufia fluminis</name>
    <dbReference type="NCBI Taxonomy" id="191047"/>
    <lineage>
        <taxon>Eukaryota</taxon>
        <taxon>Fungi</taxon>
        <taxon>Dikarya</taxon>
        <taxon>Ascomycota</taxon>
        <taxon>Pezizomycotina</taxon>
        <taxon>Eurotiomycetes</taxon>
        <taxon>Chaetothyriomycetidae</taxon>
        <taxon>Chaetothyriales</taxon>
        <taxon>Trichomeriaceae</taxon>
        <taxon>Knufia</taxon>
    </lineage>
</organism>